<proteinExistence type="predicted"/>
<sequence length="83" mass="9157">MSVDVSKYSGNDTDSRVDWTTEYCGVSHLGKLNRDGKTRVSVERFISGNSAMLIIHYPGSKRPMLSLYESVEEAKKAGENAVS</sequence>
<organism evidence="1">
    <name type="scientific">viral metagenome</name>
    <dbReference type="NCBI Taxonomy" id="1070528"/>
    <lineage>
        <taxon>unclassified sequences</taxon>
        <taxon>metagenomes</taxon>
        <taxon>organismal metagenomes</taxon>
    </lineage>
</organism>
<dbReference type="EMBL" id="MT141861">
    <property type="protein sequence ID" value="QJA71283.1"/>
    <property type="molecule type" value="Genomic_DNA"/>
</dbReference>
<reference evidence="1" key="1">
    <citation type="submission" date="2020-03" db="EMBL/GenBank/DDBJ databases">
        <title>The deep terrestrial virosphere.</title>
        <authorList>
            <person name="Holmfeldt K."/>
            <person name="Nilsson E."/>
            <person name="Simone D."/>
            <person name="Lopez-Fernandez M."/>
            <person name="Wu X."/>
            <person name="de Brujin I."/>
            <person name="Lundin D."/>
            <person name="Andersson A."/>
            <person name="Bertilsson S."/>
            <person name="Dopson M."/>
        </authorList>
    </citation>
    <scope>NUCLEOTIDE SEQUENCE</scope>
    <source>
        <strain evidence="1">MM415A03290</strain>
    </source>
</reference>
<protein>
    <submittedName>
        <fullName evidence="1">Uncharacterized protein</fullName>
    </submittedName>
</protein>
<accession>A0A6M3JMV9</accession>
<evidence type="ECO:0000313" key="1">
    <source>
        <dbReference type="EMBL" id="QJA71283.1"/>
    </source>
</evidence>
<name>A0A6M3JMV9_9ZZZZ</name>
<gene>
    <name evidence="1" type="ORF">MM415A03290_0004</name>
</gene>
<dbReference type="AlphaFoldDB" id="A0A6M3JMV9"/>